<dbReference type="RefSeq" id="WP_285485545.1">
    <property type="nucleotide sequence ID" value="NZ_BSTI01000001.1"/>
</dbReference>
<keyword evidence="1" id="KW-1133">Transmembrane helix</keyword>
<name>A0A9W6VDM3_9PSEU</name>
<organism evidence="2 3">
    <name type="scientific">Amycolatopsis taiwanensis</name>
    <dbReference type="NCBI Taxonomy" id="342230"/>
    <lineage>
        <taxon>Bacteria</taxon>
        <taxon>Bacillati</taxon>
        <taxon>Actinomycetota</taxon>
        <taxon>Actinomycetes</taxon>
        <taxon>Pseudonocardiales</taxon>
        <taxon>Pseudonocardiaceae</taxon>
        <taxon>Amycolatopsis</taxon>
    </lineage>
</organism>
<dbReference type="Proteomes" id="UP001165136">
    <property type="component" value="Unassembled WGS sequence"/>
</dbReference>
<dbReference type="EMBL" id="BSTI01000001">
    <property type="protein sequence ID" value="GLY63607.1"/>
    <property type="molecule type" value="Genomic_DNA"/>
</dbReference>
<feature type="transmembrane region" description="Helical" evidence="1">
    <location>
        <begin position="99"/>
        <end position="121"/>
    </location>
</feature>
<proteinExistence type="predicted"/>
<feature type="transmembrane region" description="Helical" evidence="1">
    <location>
        <begin position="68"/>
        <end position="87"/>
    </location>
</feature>
<evidence type="ECO:0000313" key="2">
    <source>
        <dbReference type="EMBL" id="GLY63607.1"/>
    </source>
</evidence>
<dbReference type="AlphaFoldDB" id="A0A9W6VDM3"/>
<keyword evidence="1" id="KW-0472">Membrane</keyword>
<feature type="transmembrane region" description="Helical" evidence="1">
    <location>
        <begin position="43"/>
        <end position="61"/>
    </location>
</feature>
<sequence>MTVAVGSLLTTIGTAIVLGYVTPEQIAANSPNLSAQEIDSFLVGYRIVGFVFLTANTVGLLAMRGKTWIFYFVLVLDLVQGIGFLTFDRTSAGLHDLGLIASITTDGGGGVLALVMLGFLVSYRTAWARRRVVTQL</sequence>
<comment type="caution">
    <text evidence="2">The sequence shown here is derived from an EMBL/GenBank/DDBJ whole genome shotgun (WGS) entry which is preliminary data.</text>
</comment>
<evidence type="ECO:0000313" key="3">
    <source>
        <dbReference type="Proteomes" id="UP001165136"/>
    </source>
</evidence>
<protein>
    <submittedName>
        <fullName evidence="2">Uncharacterized protein</fullName>
    </submittedName>
</protein>
<keyword evidence="3" id="KW-1185">Reference proteome</keyword>
<evidence type="ECO:0000256" key="1">
    <source>
        <dbReference type="SAM" id="Phobius"/>
    </source>
</evidence>
<accession>A0A9W6VDM3</accession>
<reference evidence="2" key="1">
    <citation type="submission" date="2023-03" db="EMBL/GenBank/DDBJ databases">
        <title>Amycolatopsis taiwanensis NBRC 103393.</title>
        <authorList>
            <person name="Ichikawa N."/>
            <person name="Sato H."/>
            <person name="Tonouchi N."/>
        </authorList>
    </citation>
    <scope>NUCLEOTIDE SEQUENCE</scope>
    <source>
        <strain evidence="2">NBRC 103393</strain>
    </source>
</reference>
<keyword evidence="1" id="KW-0812">Transmembrane</keyword>
<gene>
    <name evidence="2" type="ORF">Atai01_02260</name>
</gene>